<keyword evidence="5 10" id="KW-0159">Chromosome partition</keyword>
<feature type="active site" description="O-(3'-phospho-DNA)-tyrosine intermediate" evidence="10">
    <location>
        <position position="277"/>
    </location>
</feature>
<feature type="active site" evidence="10">
    <location>
        <position position="268"/>
    </location>
</feature>
<dbReference type="GO" id="GO:0051301">
    <property type="term" value="P:cell division"/>
    <property type="evidence" value="ECO:0007669"/>
    <property type="project" value="UniProtKB-UniRule"/>
</dbReference>
<dbReference type="InterPro" id="IPR010998">
    <property type="entry name" value="Integrase_recombinase_N"/>
</dbReference>
<dbReference type="InterPro" id="IPR004107">
    <property type="entry name" value="Integrase_SAM-like_N"/>
</dbReference>
<dbReference type="NCBIfam" id="TIGR02224">
    <property type="entry name" value="recomb_XerC"/>
    <property type="match status" value="1"/>
</dbReference>
<dbReference type="PROSITE" id="PS51898">
    <property type="entry name" value="TYR_RECOMBINASE"/>
    <property type="match status" value="1"/>
</dbReference>
<dbReference type="GO" id="GO:0005737">
    <property type="term" value="C:cytoplasm"/>
    <property type="evidence" value="ECO:0007669"/>
    <property type="project" value="UniProtKB-SubCell"/>
</dbReference>
<dbReference type="InterPro" id="IPR011010">
    <property type="entry name" value="DNA_brk_join_enz"/>
</dbReference>
<dbReference type="PANTHER" id="PTHR30349">
    <property type="entry name" value="PHAGE INTEGRASE-RELATED"/>
    <property type="match status" value="1"/>
</dbReference>
<dbReference type="HAMAP" id="MF_01808">
    <property type="entry name" value="Recomb_XerC_XerD"/>
    <property type="match status" value="1"/>
</dbReference>
<dbReference type="Pfam" id="PF02899">
    <property type="entry name" value="Phage_int_SAM_1"/>
    <property type="match status" value="1"/>
</dbReference>
<keyword evidence="8 10" id="KW-0233">DNA recombination</keyword>
<dbReference type="GO" id="GO:0009037">
    <property type="term" value="F:tyrosine-based site-specific recombinase activity"/>
    <property type="evidence" value="ECO:0007669"/>
    <property type="project" value="UniProtKB-UniRule"/>
</dbReference>
<dbReference type="InterPro" id="IPR050090">
    <property type="entry name" value="Tyrosine_recombinase_XerCD"/>
</dbReference>
<dbReference type="GO" id="GO:0007059">
    <property type="term" value="P:chromosome segregation"/>
    <property type="evidence" value="ECO:0007669"/>
    <property type="project" value="UniProtKB-UniRule"/>
</dbReference>
<evidence type="ECO:0000256" key="3">
    <source>
        <dbReference type="ARBA" id="ARBA00022490"/>
    </source>
</evidence>
<dbReference type="EMBL" id="JASOOE010000006">
    <property type="protein sequence ID" value="MDK7187218.1"/>
    <property type="molecule type" value="Genomic_DNA"/>
</dbReference>
<dbReference type="InterPro" id="IPR013762">
    <property type="entry name" value="Integrase-like_cat_sf"/>
</dbReference>
<dbReference type="GO" id="GO:0006313">
    <property type="term" value="P:DNA transposition"/>
    <property type="evidence" value="ECO:0007669"/>
    <property type="project" value="UniProtKB-UniRule"/>
</dbReference>
<accession>A0AAJ1V2M4</accession>
<evidence type="ECO:0000259" key="12">
    <source>
        <dbReference type="PROSITE" id="PS51898"/>
    </source>
</evidence>
<feature type="active site" evidence="10">
    <location>
        <position position="245"/>
    </location>
</feature>
<feature type="active site" evidence="10">
    <location>
        <position position="242"/>
    </location>
</feature>
<dbReference type="InterPro" id="IPR011931">
    <property type="entry name" value="Recomb_XerC"/>
</dbReference>
<keyword evidence="7 10" id="KW-0238">DNA-binding</keyword>
<gene>
    <name evidence="10 14" type="primary">xerC</name>
    <name evidence="14" type="ORF">QP433_04405</name>
</gene>
<comment type="function">
    <text evidence="10">Site-specific tyrosine recombinase, which acts by catalyzing the cutting and rejoining of the recombining DNA molecules. The XerC-XerD complex is essential to convert dimers of the bacterial chromosome into monomers to permit their segregation at cell division. It also contributes to the segregational stability of plasmids.</text>
</comment>
<dbReference type="CDD" id="cd00798">
    <property type="entry name" value="INT_XerDC_C"/>
    <property type="match status" value="1"/>
</dbReference>
<reference evidence="14" key="1">
    <citation type="submission" date="2023-05" db="EMBL/GenBank/DDBJ databases">
        <title>Cataloging the Phylogenetic Diversity of Human Bladder Bacteria.</title>
        <authorList>
            <person name="Du J."/>
        </authorList>
    </citation>
    <scope>NUCLEOTIDE SEQUENCE</scope>
    <source>
        <strain evidence="14">UMB1231</strain>
    </source>
</reference>
<evidence type="ECO:0000256" key="10">
    <source>
        <dbReference type="HAMAP-Rule" id="MF_01808"/>
    </source>
</evidence>
<comment type="subunit">
    <text evidence="10">Forms a cyclic heterotetrameric complex composed of two molecules of XerC and two molecules of XerD.</text>
</comment>
<proteinExistence type="inferred from homology"/>
<dbReference type="NCBIfam" id="NF001399">
    <property type="entry name" value="PRK00283.1"/>
    <property type="match status" value="1"/>
</dbReference>
<feature type="active site" evidence="10">
    <location>
        <position position="171"/>
    </location>
</feature>
<dbReference type="InterPro" id="IPR044068">
    <property type="entry name" value="CB"/>
</dbReference>
<dbReference type="SUPFAM" id="SSF56349">
    <property type="entry name" value="DNA breaking-rejoining enzymes"/>
    <property type="match status" value="1"/>
</dbReference>
<evidence type="ECO:0000313" key="14">
    <source>
        <dbReference type="EMBL" id="MDK7187218.1"/>
    </source>
</evidence>
<feature type="active site" evidence="10">
    <location>
        <position position="147"/>
    </location>
</feature>
<evidence type="ECO:0000313" key="15">
    <source>
        <dbReference type="Proteomes" id="UP001229251"/>
    </source>
</evidence>
<evidence type="ECO:0000256" key="5">
    <source>
        <dbReference type="ARBA" id="ARBA00022829"/>
    </source>
</evidence>
<feature type="domain" description="Core-binding (CB)" evidence="13">
    <location>
        <begin position="1"/>
        <end position="85"/>
    </location>
</feature>
<keyword evidence="9 10" id="KW-0131">Cell cycle</keyword>
<dbReference type="RefSeq" id="WP_006907649.1">
    <property type="nucleotide sequence ID" value="NZ_JASOOE010000006.1"/>
</dbReference>
<dbReference type="Gene3D" id="1.10.150.130">
    <property type="match status" value="1"/>
</dbReference>
<dbReference type="InterPro" id="IPR002104">
    <property type="entry name" value="Integrase_catalytic"/>
</dbReference>
<dbReference type="Proteomes" id="UP001229251">
    <property type="component" value="Unassembled WGS sequence"/>
</dbReference>
<dbReference type="GO" id="GO:0003677">
    <property type="term" value="F:DNA binding"/>
    <property type="evidence" value="ECO:0007669"/>
    <property type="project" value="UniProtKB-UniRule"/>
</dbReference>
<evidence type="ECO:0000256" key="1">
    <source>
        <dbReference type="ARBA" id="ARBA00004496"/>
    </source>
</evidence>
<comment type="subcellular location">
    <subcellularLocation>
        <location evidence="1 10">Cytoplasm</location>
    </subcellularLocation>
</comment>
<organism evidence="14 15">
    <name type="scientific">Facklamia hominis</name>
    <dbReference type="NCBI Taxonomy" id="178214"/>
    <lineage>
        <taxon>Bacteria</taxon>
        <taxon>Bacillati</taxon>
        <taxon>Bacillota</taxon>
        <taxon>Bacilli</taxon>
        <taxon>Lactobacillales</taxon>
        <taxon>Aerococcaceae</taxon>
        <taxon>Facklamia</taxon>
    </lineage>
</organism>
<sequence length="305" mass="35322">MRAAIQSFLAYINNERRYSQHTLQAYQRDLEEFQVFIDQSGGGKLAELTYHDMRLFLAYLNERGLSSTTISRKLSSLRSFFAYCLRREWIDQDPMELITYKAKKERLPDFFYEEEISQLLEAARCDQAPHKERNLALLELLYGTGMRVSECVGLKLTQVDLDRQWLRVIGKGNKERLIPFGDPAALAVKSYLSQDRPRLVSSESGDFLFLSDKGKPLTRHQLRRILQALVDQHHLTVTVHPHKFRHSFATHLLDHGADLRSVQELLGHENLSSTQIYTHISNASLKKAYLNAFPRAKRQSKEESE</sequence>
<dbReference type="PANTHER" id="PTHR30349:SF77">
    <property type="entry name" value="TYROSINE RECOMBINASE XERC"/>
    <property type="match status" value="1"/>
</dbReference>
<evidence type="ECO:0000256" key="4">
    <source>
        <dbReference type="ARBA" id="ARBA00022618"/>
    </source>
</evidence>
<dbReference type="Pfam" id="PF00589">
    <property type="entry name" value="Phage_integrase"/>
    <property type="match status" value="1"/>
</dbReference>
<keyword evidence="4 10" id="KW-0132">Cell division</keyword>
<evidence type="ECO:0000256" key="2">
    <source>
        <dbReference type="ARBA" id="ARBA00006657"/>
    </source>
</evidence>
<evidence type="ECO:0000256" key="8">
    <source>
        <dbReference type="ARBA" id="ARBA00023172"/>
    </source>
</evidence>
<dbReference type="AlphaFoldDB" id="A0AAJ1V2M4"/>
<protein>
    <recommendedName>
        <fullName evidence="10 11">Tyrosine recombinase XerC</fullName>
    </recommendedName>
</protein>
<dbReference type="InterPro" id="IPR023009">
    <property type="entry name" value="Tyrosine_recombinase_XerC/XerD"/>
</dbReference>
<feature type="domain" description="Tyr recombinase" evidence="12">
    <location>
        <begin position="106"/>
        <end position="290"/>
    </location>
</feature>
<comment type="caution">
    <text evidence="14">The sequence shown here is derived from an EMBL/GenBank/DDBJ whole genome shotgun (WGS) entry which is preliminary data.</text>
</comment>
<comment type="similarity">
    <text evidence="2 10">Belongs to the 'phage' integrase family. XerC subfamily.</text>
</comment>
<evidence type="ECO:0000256" key="6">
    <source>
        <dbReference type="ARBA" id="ARBA00022908"/>
    </source>
</evidence>
<evidence type="ECO:0000256" key="11">
    <source>
        <dbReference type="NCBIfam" id="TIGR02224"/>
    </source>
</evidence>
<dbReference type="PROSITE" id="PS51900">
    <property type="entry name" value="CB"/>
    <property type="match status" value="1"/>
</dbReference>
<dbReference type="Gene3D" id="1.10.443.10">
    <property type="entry name" value="Intergrase catalytic core"/>
    <property type="match status" value="1"/>
</dbReference>
<evidence type="ECO:0000259" key="13">
    <source>
        <dbReference type="PROSITE" id="PS51900"/>
    </source>
</evidence>
<evidence type="ECO:0000256" key="7">
    <source>
        <dbReference type="ARBA" id="ARBA00023125"/>
    </source>
</evidence>
<name>A0AAJ1V2M4_9LACT</name>
<keyword evidence="6 10" id="KW-0229">DNA integration</keyword>
<evidence type="ECO:0000256" key="9">
    <source>
        <dbReference type="ARBA" id="ARBA00023306"/>
    </source>
</evidence>
<keyword evidence="3 10" id="KW-0963">Cytoplasm</keyword>